<dbReference type="Gene3D" id="1.10.1220.10">
    <property type="entry name" value="Met repressor-like"/>
    <property type="match status" value="1"/>
</dbReference>
<keyword evidence="8" id="KW-1185">Reference proteome</keyword>
<dbReference type="SUPFAM" id="SSF47598">
    <property type="entry name" value="Ribbon-helix-helix"/>
    <property type="match status" value="1"/>
</dbReference>
<dbReference type="RefSeq" id="WP_127699033.1">
    <property type="nucleotide sequence ID" value="NZ_SACS01000010.1"/>
</dbReference>
<dbReference type="OrthoDB" id="9812023at2"/>
<gene>
    <name evidence="7" type="ORF">EOE67_10450</name>
</gene>
<comment type="subcellular location">
    <subcellularLocation>
        <location evidence="1">Cytoplasm</location>
    </subcellularLocation>
</comment>
<dbReference type="InterPro" id="IPR008876">
    <property type="entry name" value="TraY"/>
</dbReference>
<evidence type="ECO:0000313" key="8">
    <source>
        <dbReference type="Proteomes" id="UP000283077"/>
    </source>
</evidence>
<sequence length="70" mass="8053">MLSLRLSTEIEERLAKLADSTGRTKSFYAKEAILRYLDEMEDTYIALSRLEQPGKRISMDAVERELGLDD</sequence>
<evidence type="ECO:0000256" key="4">
    <source>
        <dbReference type="ARBA" id="ARBA00022490"/>
    </source>
</evidence>
<dbReference type="EMBL" id="SACS01000010">
    <property type="protein sequence ID" value="RVU37302.1"/>
    <property type="molecule type" value="Genomic_DNA"/>
</dbReference>
<comment type="similarity">
    <text evidence="2">Belongs to the TraY family.</text>
</comment>
<evidence type="ECO:0000256" key="3">
    <source>
        <dbReference type="ARBA" id="ARBA00020541"/>
    </source>
</evidence>
<evidence type="ECO:0000256" key="1">
    <source>
        <dbReference type="ARBA" id="ARBA00004496"/>
    </source>
</evidence>
<dbReference type="Pfam" id="PF05509">
    <property type="entry name" value="TraY"/>
    <property type="match status" value="1"/>
</dbReference>
<evidence type="ECO:0000256" key="6">
    <source>
        <dbReference type="ARBA" id="ARBA00023125"/>
    </source>
</evidence>
<dbReference type="GO" id="GO:0005737">
    <property type="term" value="C:cytoplasm"/>
    <property type="evidence" value="ECO:0007669"/>
    <property type="project" value="UniProtKB-SubCell"/>
</dbReference>
<dbReference type="InterPro" id="IPR013321">
    <property type="entry name" value="Arc_rbn_hlx_hlx"/>
</dbReference>
<evidence type="ECO:0000256" key="2">
    <source>
        <dbReference type="ARBA" id="ARBA00007183"/>
    </source>
</evidence>
<reference evidence="7 8" key="1">
    <citation type="submission" date="2019-01" db="EMBL/GenBank/DDBJ databases">
        <authorList>
            <person name="Chen W.-M."/>
        </authorList>
    </citation>
    <scope>NUCLEOTIDE SEQUENCE [LARGE SCALE GENOMIC DNA]</scope>
    <source>
        <strain evidence="7 8">KYPC3</strain>
    </source>
</reference>
<dbReference type="GO" id="GO:0006355">
    <property type="term" value="P:regulation of DNA-templated transcription"/>
    <property type="evidence" value="ECO:0007669"/>
    <property type="project" value="InterPro"/>
</dbReference>
<evidence type="ECO:0000256" key="5">
    <source>
        <dbReference type="ARBA" id="ARBA00022971"/>
    </source>
</evidence>
<comment type="caution">
    <text evidence="7">The sequence shown here is derived from an EMBL/GenBank/DDBJ whole genome shotgun (WGS) entry which is preliminary data.</text>
</comment>
<evidence type="ECO:0000313" key="7">
    <source>
        <dbReference type="EMBL" id="RVU37302.1"/>
    </source>
</evidence>
<keyword evidence="4" id="KW-0963">Cytoplasm</keyword>
<keyword evidence="5" id="KW-0184">Conjugation</keyword>
<protein>
    <recommendedName>
        <fullName evidence="3">Relaxosome protein TraY</fullName>
    </recommendedName>
</protein>
<proteinExistence type="inferred from homology"/>
<name>A0A437QS41_9GAMM</name>
<dbReference type="GO" id="GO:0003677">
    <property type="term" value="F:DNA binding"/>
    <property type="evidence" value="ECO:0007669"/>
    <property type="project" value="UniProtKB-KW"/>
</dbReference>
<dbReference type="Proteomes" id="UP000283077">
    <property type="component" value="Unassembled WGS sequence"/>
</dbReference>
<dbReference type="AlphaFoldDB" id="A0A437QS41"/>
<organism evidence="7 8">
    <name type="scientific">Rheinheimera riviphila</name>
    <dbReference type="NCBI Taxonomy" id="1834037"/>
    <lineage>
        <taxon>Bacteria</taxon>
        <taxon>Pseudomonadati</taxon>
        <taxon>Pseudomonadota</taxon>
        <taxon>Gammaproteobacteria</taxon>
        <taxon>Chromatiales</taxon>
        <taxon>Chromatiaceae</taxon>
        <taxon>Rheinheimera</taxon>
    </lineage>
</organism>
<keyword evidence="6" id="KW-0238">DNA-binding</keyword>
<dbReference type="InterPro" id="IPR010985">
    <property type="entry name" value="Ribbon_hlx_hlx"/>
</dbReference>
<accession>A0A437QS41</accession>